<dbReference type="AlphaFoldDB" id="A0A016UNS6"/>
<evidence type="ECO:0000313" key="2">
    <source>
        <dbReference type="EMBL" id="EYC16546.1"/>
    </source>
</evidence>
<reference evidence="3" key="1">
    <citation type="journal article" date="2015" name="Nat. Genet.">
        <title>The genome and transcriptome of the zoonotic hookworm Ancylostoma ceylanicum identify infection-specific gene families.</title>
        <authorList>
            <person name="Schwarz E.M."/>
            <person name="Hu Y."/>
            <person name="Antoshechkin I."/>
            <person name="Miller M.M."/>
            <person name="Sternberg P.W."/>
            <person name="Aroian R.V."/>
        </authorList>
    </citation>
    <scope>NUCLEOTIDE SEQUENCE</scope>
    <source>
        <strain evidence="3">HY135</strain>
    </source>
</reference>
<keyword evidence="1" id="KW-0812">Transmembrane</keyword>
<proteinExistence type="predicted"/>
<evidence type="ECO:0000313" key="3">
    <source>
        <dbReference type="Proteomes" id="UP000024635"/>
    </source>
</evidence>
<dbReference type="Proteomes" id="UP000024635">
    <property type="component" value="Unassembled WGS sequence"/>
</dbReference>
<keyword evidence="1" id="KW-1133">Transmembrane helix</keyword>
<feature type="transmembrane region" description="Helical" evidence="1">
    <location>
        <begin position="35"/>
        <end position="54"/>
    </location>
</feature>
<organism evidence="2 3">
    <name type="scientific">Ancylostoma ceylanicum</name>
    <dbReference type="NCBI Taxonomy" id="53326"/>
    <lineage>
        <taxon>Eukaryota</taxon>
        <taxon>Metazoa</taxon>
        <taxon>Ecdysozoa</taxon>
        <taxon>Nematoda</taxon>
        <taxon>Chromadorea</taxon>
        <taxon>Rhabditida</taxon>
        <taxon>Rhabditina</taxon>
        <taxon>Rhabditomorpha</taxon>
        <taxon>Strongyloidea</taxon>
        <taxon>Ancylostomatidae</taxon>
        <taxon>Ancylostomatinae</taxon>
        <taxon>Ancylostoma</taxon>
    </lineage>
</organism>
<accession>A0A016UNS6</accession>
<name>A0A016UNS6_9BILA</name>
<dbReference type="EMBL" id="JARK01001369">
    <property type="protein sequence ID" value="EYC16546.1"/>
    <property type="molecule type" value="Genomic_DNA"/>
</dbReference>
<comment type="caution">
    <text evidence="2">The sequence shown here is derived from an EMBL/GenBank/DDBJ whole genome shotgun (WGS) entry which is preliminary data.</text>
</comment>
<protein>
    <submittedName>
        <fullName evidence="2">Uncharacterized protein</fullName>
    </submittedName>
</protein>
<evidence type="ECO:0000256" key="1">
    <source>
        <dbReference type="SAM" id="Phobius"/>
    </source>
</evidence>
<sequence length="101" mass="11471">MLLLVDKFVVLSYYAMNFIYSHLPKKTAILVVDTYYLMTGMFVVWTPAFMGLLIKWSISGFLQKASADTNNTSTNEDSMRNRVVSFVKTQASKVNSKVASW</sequence>
<dbReference type="OrthoDB" id="10532289at2759"/>
<keyword evidence="1" id="KW-0472">Membrane</keyword>
<keyword evidence="3" id="KW-1185">Reference proteome</keyword>
<gene>
    <name evidence="2" type="primary">Acey_s0033.g2714</name>
    <name evidence="2" type="ORF">Y032_0033g2714</name>
</gene>